<comment type="caution">
    <text evidence="2">The sequence shown here is derived from an EMBL/GenBank/DDBJ whole genome shotgun (WGS) entry which is preliminary data.</text>
</comment>
<evidence type="ECO:0000313" key="2">
    <source>
        <dbReference type="EMBL" id="MCK6256715.1"/>
    </source>
</evidence>
<sequence length="91" mass="10365">MKKKYLLLSGFALSAAGVTSYLLRKGSNRAMAKMMVNDMKDKILPFLTKEEKDQKLPVNKAGHPDPYDVDDNEMVSEGSMYPVNYYNKKKQ</sequence>
<keyword evidence="3" id="KW-1185">Reference proteome</keyword>
<protein>
    <recommendedName>
        <fullName evidence="4">YbyB</fullName>
    </recommendedName>
</protein>
<feature type="region of interest" description="Disordered" evidence="1">
    <location>
        <begin position="54"/>
        <end position="74"/>
    </location>
</feature>
<reference evidence="2" key="1">
    <citation type="submission" date="2021-09" db="EMBL/GenBank/DDBJ databases">
        <title>Genome analysis of Fictibacillus sp. KIGAM418 isolated from marine sediment.</title>
        <authorList>
            <person name="Seo M.-J."/>
            <person name="Cho E.-S."/>
            <person name="Hwang C.Y."/>
        </authorList>
    </citation>
    <scope>NUCLEOTIDE SEQUENCE</scope>
    <source>
        <strain evidence="2">KIGAM418</strain>
    </source>
</reference>
<name>A0A9X1XBD0_9BACL</name>
<evidence type="ECO:0000256" key="1">
    <source>
        <dbReference type="SAM" id="MobiDB-lite"/>
    </source>
</evidence>
<evidence type="ECO:0008006" key="4">
    <source>
        <dbReference type="Google" id="ProtNLM"/>
    </source>
</evidence>
<proteinExistence type="predicted"/>
<dbReference type="AlphaFoldDB" id="A0A9X1XBD0"/>
<organism evidence="2 3">
    <name type="scientific">Fictibacillus marinisediminis</name>
    <dbReference type="NCBI Taxonomy" id="2878389"/>
    <lineage>
        <taxon>Bacteria</taxon>
        <taxon>Bacillati</taxon>
        <taxon>Bacillota</taxon>
        <taxon>Bacilli</taxon>
        <taxon>Bacillales</taxon>
        <taxon>Fictibacillaceae</taxon>
        <taxon>Fictibacillus</taxon>
    </lineage>
</organism>
<dbReference type="Proteomes" id="UP001139011">
    <property type="component" value="Unassembled WGS sequence"/>
</dbReference>
<dbReference type="RefSeq" id="WP_248252346.1">
    <property type="nucleotide sequence ID" value="NZ_JAIWJX010000002.1"/>
</dbReference>
<dbReference type="EMBL" id="JAIWJX010000002">
    <property type="protein sequence ID" value="MCK6256715.1"/>
    <property type="molecule type" value="Genomic_DNA"/>
</dbReference>
<gene>
    <name evidence="2" type="ORF">LCY76_08920</name>
</gene>
<accession>A0A9X1XBD0</accession>
<evidence type="ECO:0000313" key="3">
    <source>
        <dbReference type="Proteomes" id="UP001139011"/>
    </source>
</evidence>